<comment type="similarity">
    <text evidence="2 10">Belongs to the binding-protein-dependent transport system permease family. MalFG subfamily.</text>
</comment>
<organism evidence="12 13">
    <name type="scientific">Aerococcus urinaeequi</name>
    <dbReference type="NCBI Taxonomy" id="51665"/>
    <lineage>
        <taxon>Bacteria</taxon>
        <taxon>Bacillati</taxon>
        <taxon>Bacillota</taxon>
        <taxon>Bacilli</taxon>
        <taxon>Lactobacillales</taxon>
        <taxon>Aerococcaceae</taxon>
        <taxon>Aerococcus</taxon>
    </lineage>
</organism>
<dbReference type="InterPro" id="IPR000515">
    <property type="entry name" value="MetI-like"/>
</dbReference>
<keyword evidence="3 9" id="KW-0813">Transport</keyword>
<feature type="transmembrane region" description="Helical" evidence="9">
    <location>
        <begin position="73"/>
        <end position="94"/>
    </location>
</feature>
<dbReference type="GeneID" id="92866691"/>
<evidence type="ECO:0000256" key="1">
    <source>
        <dbReference type="ARBA" id="ARBA00004651"/>
    </source>
</evidence>
<dbReference type="KEGG" id="aui:APT62_00795"/>
<evidence type="ECO:0000256" key="7">
    <source>
        <dbReference type="ARBA" id="ARBA00022989"/>
    </source>
</evidence>
<reference evidence="12 13" key="1">
    <citation type="journal article" date="2016" name="Genome Announc.">
        <title>Complete Genome Sequences of Aerococcus christensenii CCUG 28831T, Aerococcus sanguinicola CCUG 43001T, Aerococcus urinae CCUG 36881T, Aerococcus urinaeequi CCUG 28094T, Aerococcus urinaehominis CCUG 42038 BT, and Aerococcus viridans CCUG 4311T.</title>
        <authorList>
            <person name="Carkaci D."/>
            <person name="Dargis R."/>
            <person name="Nielsen X.C."/>
            <person name="Skovgaard O."/>
            <person name="Fuursted K."/>
            <person name="Christensen J.J."/>
        </authorList>
    </citation>
    <scope>NUCLEOTIDE SEQUENCE [LARGE SCALE GENOMIC DNA]</scope>
    <source>
        <strain evidence="12 13">CCUG28094</strain>
    </source>
</reference>
<feature type="transmembrane region" description="Helical" evidence="9">
    <location>
        <begin position="231"/>
        <end position="251"/>
    </location>
</feature>
<keyword evidence="6 9" id="KW-0812">Transmembrane</keyword>
<protein>
    <recommendedName>
        <fullName evidence="10">Maltose/maltodextrin transport system permease protein</fullName>
    </recommendedName>
</protein>
<dbReference type="FunFam" id="1.10.3720.10:FF:000036">
    <property type="entry name" value="Maltodextrin ABC transporter, permease protein"/>
    <property type="match status" value="1"/>
</dbReference>
<name>A0AAC8X254_9LACT</name>
<evidence type="ECO:0000256" key="5">
    <source>
        <dbReference type="ARBA" id="ARBA00022597"/>
    </source>
</evidence>
<dbReference type="Pfam" id="PF00528">
    <property type="entry name" value="BPD_transp_1"/>
    <property type="match status" value="1"/>
</dbReference>
<evidence type="ECO:0000259" key="11">
    <source>
        <dbReference type="PROSITE" id="PS50928"/>
    </source>
</evidence>
<dbReference type="SUPFAM" id="SSF161098">
    <property type="entry name" value="MetI-like"/>
    <property type="match status" value="1"/>
</dbReference>
<feature type="transmembrane region" description="Helical" evidence="9">
    <location>
        <begin position="289"/>
        <end position="309"/>
    </location>
</feature>
<feature type="transmembrane region" description="Helical" evidence="9">
    <location>
        <begin position="35"/>
        <end position="53"/>
    </location>
</feature>
<evidence type="ECO:0000256" key="2">
    <source>
        <dbReference type="ARBA" id="ARBA00009047"/>
    </source>
</evidence>
<dbReference type="GO" id="GO:1990060">
    <property type="term" value="C:maltose transport complex"/>
    <property type="evidence" value="ECO:0007669"/>
    <property type="project" value="TreeGrafter"/>
</dbReference>
<evidence type="ECO:0000256" key="10">
    <source>
        <dbReference type="RuleBase" id="RU367050"/>
    </source>
</evidence>
<comment type="subcellular location">
    <subcellularLocation>
        <location evidence="1 9">Cell membrane</location>
        <topology evidence="1 9">Multi-pass membrane protein</topology>
    </subcellularLocation>
</comment>
<keyword evidence="8 9" id="KW-0472">Membrane</keyword>
<dbReference type="RefSeq" id="WP_026465165.1">
    <property type="nucleotide sequence ID" value="NZ_CP013988.1"/>
</dbReference>
<evidence type="ECO:0000313" key="13">
    <source>
        <dbReference type="Proteomes" id="UP000067698"/>
    </source>
</evidence>
<dbReference type="GO" id="GO:0015423">
    <property type="term" value="F:ABC-type maltose transporter activity"/>
    <property type="evidence" value="ECO:0007669"/>
    <property type="project" value="TreeGrafter"/>
</dbReference>
<dbReference type="CDD" id="cd06261">
    <property type="entry name" value="TM_PBP2"/>
    <property type="match status" value="1"/>
</dbReference>
<evidence type="ECO:0000256" key="3">
    <source>
        <dbReference type="ARBA" id="ARBA00022448"/>
    </source>
</evidence>
<dbReference type="AlphaFoldDB" id="A0AAC8X254"/>
<evidence type="ECO:0000256" key="6">
    <source>
        <dbReference type="ARBA" id="ARBA00022692"/>
    </source>
</evidence>
<evidence type="ECO:0000256" key="8">
    <source>
        <dbReference type="ARBA" id="ARBA00023136"/>
    </source>
</evidence>
<dbReference type="PANTHER" id="PTHR47314:SF1">
    <property type="entry name" value="MALTOSE_MALTODEXTRIN TRANSPORT SYSTEM PERMEASE PROTEIN MALF"/>
    <property type="match status" value="1"/>
</dbReference>
<dbReference type="SUPFAM" id="SSF160964">
    <property type="entry name" value="MalF N-terminal region-like"/>
    <property type="match status" value="1"/>
</dbReference>
<keyword evidence="7 9" id="KW-1133">Transmembrane helix</keyword>
<dbReference type="EMBL" id="CP014162">
    <property type="protein sequence ID" value="AMB98425.1"/>
    <property type="molecule type" value="Genomic_DNA"/>
</dbReference>
<comment type="function">
    <text evidence="10">Part of the ABC transporter complex MalEFGK involved in maltose/maltodextrin import. Probably responsible for the translocation of the substrate across the membrane.</text>
</comment>
<dbReference type="InterPro" id="IPR035906">
    <property type="entry name" value="MetI-like_sf"/>
</dbReference>
<reference evidence="13" key="2">
    <citation type="submission" date="2016-01" db="EMBL/GenBank/DDBJ databases">
        <title>Six Aerococcus type strain genome sequencing and assembly using PacBio and Illumina Hiseq.</title>
        <authorList>
            <person name="Carkaci D."/>
            <person name="Dargis R."/>
            <person name="Nielsen X.C."/>
            <person name="Skovgaard O."/>
            <person name="Fuursted K."/>
            <person name="Christensen J.J."/>
        </authorList>
    </citation>
    <scope>NUCLEOTIDE SEQUENCE [LARGE SCALE GENOMIC DNA]</scope>
    <source>
        <strain evidence="13">CCUG28094</strain>
    </source>
</reference>
<feature type="transmembrane region" description="Helical" evidence="9">
    <location>
        <begin position="131"/>
        <end position="157"/>
    </location>
</feature>
<gene>
    <name evidence="12" type="ORF">AWM74_03900</name>
</gene>
<dbReference type="PROSITE" id="PS50928">
    <property type="entry name" value="ABC_TM1"/>
    <property type="match status" value="1"/>
</dbReference>
<keyword evidence="5 10" id="KW-0762">Sugar transport</keyword>
<keyword evidence="4 10" id="KW-1003">Cell membrane</keyword>
<dbReference type="GO" id="GO:0042956">
    <property type="term" value="P:maltodextrin transmembrane transport"/>
    <property type="evidence" value="ECO:0007669"/>
    <property type="project" value="TreeGrafter"/>
</dbReference>
<evidence type="ECO:0000256" key="4">
    <source>
        <dbReference type="ARBA" id="ARBA00022475"/>
    </source>
</evidence>
<dbReference type="Gene3D" id="1.10.3720.10">
    <property type="entry name" value="MetI-like"/>
    <property type="match status" value="1"/>
</dbReference>
<evidence type="ECO:0000313" key="12">
    <source>
        <dbReference type="EMBL" id="AMB98425.1"/>
    </source>
</evidence>
<feature type="domain" description="ABC transmembrane type-1" evidence="11">
    <location>
        <begin position="196"/>
        <end position="424"/>
    </location>
</feature>
<proteinExistence type="inferred from homology"/>
<sequence length="435" mass="48757">MNFTSKQKSQINKATLASIIPGGGQFLNKQVLKGVIFLVIFALYILHLFSFGFDAFNGLVTLGITPREDHSLFLLIEGVLELLITVIFIIFYAVQMWDARNVAKLNAINPDKVNRSAKDILNNLYESGFPYLLTIPAYILMLFAIVFPVVVTILIVFTNYDFQHIPPAKLIEWTGLETFNSIFTLTTYRETFGAVFSWTVIWTLFATTLQVGLGIFLAILMNQPFIKFRRFFGVILLLPWAVPAFISILTFSNMFNPSAGAINSQVIPFINNLIPFLEIPALAWKTDPFWTKVALISIQGWLGFPYIYVLTTSILQSIPGEWYEAASIDGASPIQKFRFITFPHILSVAAPVLITQYTGNFNNFTMIYLFNEGGPGSVGNNAGTTDILISWVYKLTTGQSPQYNVSSAITIIISTIVIVISLIIFKYTNAFEMED</sequence>
<dbReference type="Proteomes" id="UP000067698">
    <property type="component" value="Chromosome"/>
</dbReference>
<feature type="transmembrane region" description="Helical" evidence="9">
    <location>
        <begin position="403"/>
        <end position="425"/>
    </location>
</feature>
<feature type="transmembrane region" description="Helical" evidence="9">
    <location>
        <begin position="195"/>
        <end position="219"/>
    </location>
</feature>
<accession>A0AAC8X254</accession>
<evidence type="ECO:0000256" key="9">
    <source>
        <dbReference type="RuleBase" id="RU363032"/>
    </source>
</evidence>
<dbReference type="PANTHER" id="PTHR47314">
    <property type="entry name" value="MALTOSE/MALTODEXTRIN TRANSPORT SYSTEM PERMEASE PROTEIN MALF"/>
    <property type="match status" value="1"/>
</dbReference>